<feature type="transmembrane region" description="Helical" evidence="1">
    <location>
        <begin position="91"/>
        <end position="111"/>
    </location>
</feature>
<dbReference type="Gene3D" id="3.55.50.30">
    <property type="match status" value="1"/>
</dbReference>
<gene>
    <name evidence="4" type="ORF">M0L20_09615</name>
</gene>
<dbReference type="InterPro" id="IPR006860">
    <property type="entry name" value="FecR"/>
</dbReference>
<evidence type="ECO:0000313" key="5">
    <source>
        <dbReference type="Proteomes" id="UP001202180"/>
    </source>
</evidence>
<dbReference type="PANTHER" id="PTHR30273:SF2">
    <property type="entry name" value="PROTEIN FECR"/>
    <property type="match status" value="1"/>
</dbReference>
<keyword evidence="1" id="KW-0812">Transmembrane</keyword>
<evidence type="ECO:0000313" key="4">
    <source>
        <dbReference type="EMBL" id="MCK8492104.1"/>
    </source>
</evidence>
<dbReference type="Pfam" id="PF04773">
    <property type="entry name" value="FecR"/>
    <property type="match status" value="1"/>
</dbReference>
<name>A0ABT0HIX1_9BACT</name>
<dbReference type="PIRSF" id="PIRSF018266">
    <property type="entry name" value="FecR"/>
    <property type="match status" value="1"/>
</dbReference>
<keyword evidence="1" id="KW-1133">Transmembrane helix</keyword>
<accession>A0ABT0HIX1</accession>
<dbReference type="InterPro" id="IPR032508">
    <property type="entry name" value="FecR_C"/>
</dbReference>
<proteinExistence type="predicted"/>
<reference evidence="4 5" key="1">
    <citation type="submission" date="2022-04" db="EMBL/GenBank/DDBJ databases">
        <title>Spirosoma sp. strain RP8 genome sequencing and assembly.</title>
        <authorList>
            <person name="Jung Y."/>
        </authorList>
    </citation>
    <scope>NUCLEOTIDE SEQUENCE [LARGE SCALE GENOMIC DNA]</scope>
    <source>
        <strain evidence="4 5">RP8</strain>
    </source>
</reference>
<evidence type="ECO:0000259" key="2">
    <source>
        <dbReference type="Pfam" id="PF04773"/>
    </source>
</evidence>
<keyword evidence="1" id="KW-0472">Membrane</keyword>
<dbReference type="Pfam" id="PF16344">
    <property type="entry name" value="FecR_C"/>
    <property type="match status" value="1"/>
</dbReference>
<dbReference type="InterPro" id="IPR012373">
    <property type="entry name" value="Ferrdict_sens_TM"/>
</dbReference>
<feature type="domain" description="Protein FecR C-terminal" evidence="3">
    <location>
        <begin position="261"/>
        <end position="329"/>
    </location>
</feature>
<dbReference type="Proteomes" id="UP001202180">
    <property type="component" value="Unassembled WGS sequence"/>
</dbReference>
<sequence>MNEALLEQYFANRVTADEAKQVLAWFDTEAGQSYLVRRLNNQFSNADWHAPPTIPAPDADQMLSTIRHRLAAASTEHRPVIRRINWLRQPMQWAAIFVGSLLLATAAFFGYRQLYPADLFQQTAFGKTTRFTLSDGSLVTLNGNSSLRYAPHWKSGQTREVWLNGEGFFQVTHKSNHERFIVHLPNKLNVEVLGTQFNVLARESRAKVVLNTGKIQLDVGNPRQNKLVMKPGDLIYTDVKTKEYYRKRVDAAAQSAWQTGKLKFEGTSLQEVAQMLKDTYGATVLIADPDLQRQTLSGTIPNQSMQTILNGLSTVFDLRITQQKNRIIIQRTNLSQHE</sequence>
<dbReference type="PANTHER" id="PTHR30273">
    <property type="entry name" value="PERIPLASMIC SIGNAL SENSOR AND SIGMA FACTOR ACTIVATOR FECR-RELATED"/>
    <property type="match status" value="1"/>
</dbReference>
<dbReference type="EMBL" id="JALPRF010000002">
    <property type="protein sequence ID" value="MCK8492104.1"/>
    <property type="molecule type" value="Genomic_DNA"/>
</dbReference>
<evidence type="ECO:0000256" key="1">
    <source>
        <dbReference type="SAM" id="Phobius"/>
    </source>
</evidence>
<keyword evidence="5" id="KW-1185">Reference proteome</keyword>
<dbReference type="RefSeq" id="WP_248476739.1">
    <property type="nucleotide sequence ID" value="NZ_JALPRF010000002.1"/>
</dbReference>
<dbReference type="Gene3D" id="2.60.120.1440">
    <property type="match status" value="1"/>
</dbReference>
<evidence type="ECO:0000259" key="3">
    <source>
        <dbReference type="Pfam" id="PF16344"/>
    </source>
</evidence>
<protein>
    <submittedName>
        <fullName evidence="4">FecR domain-containing protein</fullName>
    </submittedName>
</protein>
<feature type="domain" description="FecR protein" evidence="2">
    <location>
        <begin position="123"/>
        <end position="215"/>
    </location>
</feature>
<comment type="caution">
    <text evidence="4">The sequence shown here is derived from an EMBL/GenBank/DDBJ whole genome shotgun (WGS) entry which is preliminary data.</text>
</comment>
<organism evidence="4 5">
    <name type="scientific">Spirosoma liriopis</name>
    <dbReference type="NCBI Taxonomy" id="2937440"/>
    <lineage>
        <taxon>Bacteria</taxon>
        <taxon>Pseudomonadati</taxon>
        <taxon>Bacteroidota</taxon>
        <taxon>Cytophagia</taxon>
        <taxon>Cytophagales</taxon>
        <taxon>Cytophagaceae</taxon>
        <taxon>Spirosoma</taxon>
    </lineage>
</organism>